<sequence length="251" mass="26991">MSSSRASAMRSLKYLSAHSKQTVRRLHMTGPATFPSAALTSERSVAGLPKDIAGLRAECIKRKLPTAGNKAELTSRLTAEFQTRGFAIDTANKRPSAEDASSAPAATTTRHFNTSRTLKAVNDSSTMDFAYLPESSPAEAEPFRLRVPLLPDVSFKSRSSQQLEQEVDAPAPMRPEINTVAAQVYSPSALTDVTDNPSIDFQGLANAVSAAAARFRPNDNGSEQGMMKQIWNDLLDDVLGPKDTNGAMPAH</sequence>
<dbReference type="GeneID" id="54297882"/>
<dbReference type="RefSeq" id="XP_033398230.1">
    <property type="nucleotide sequence ID" value="XM_033540386.1"/>
</dbReference>
<organism evidence="3 4">
    <name type="scientific">Aplosporella prunicola CBS 121167</name>
    <dbReference type="NCBI Taxonomy" id="1176127"/>
    <lineage>
        <taxon>Eukaryota</taxon>
        <taxon>Fungi</taxon>
        <taxon>Dikarya</taxon>
        <taxon>Ascomycota</taxon>
        <taxon>Pezizomycotina</taxon>
        <taxon>Dothideomycetes</taxon>
        <taxon>Dothideomycetes incertae sedis</taxon>
        <taxon>Botryosphaeriales</taxon>
        <taxon>Aplosporellaceae</taxon>
        <taxon>Aplosporella</taxon>
    </lineage>
</organism>
<dbReference type="InterPro" id="IPR036361">
    <property type="entry name" value="SAP_dom_sf"/>
</dbReference>
<keyword evidence="4" id="KW-1185">Reference proteome</keyword>
<gene>
    <name evidence="3" type="ORF">K452DRAFT_286936</name>
</gene>
<dbReference type="AlphaFoldDB" id="A0A6A6BG19"/>
<proteinExistence type="predicted"/>
<protein>
    <recommendedName>
        <fullName evidence="2">SAP domain-containing protein</fullName>
    </recommendedName>
</protein>
<evidence type="ECO:0000313" key="4">
    <source>
        <dbReference type="Proteomes" id="UP000799438"/>
    </source>
</evidence>
<feature type="region of interest" description="Disordered" evidence="1">
    <location>
        <begin position="88"/>
        <end position="114"/>
    </location>
</feature>
<dbReference type="OrthoDB" id="3993201at2759"/>
<evidence type="ECO:0000259" key="2">
    <source>
        <dbReference type="Pfam" id="PF02037"/>
    </source>
</evidence>
<evidence type="ECO:0000313" key="3">
    <source>
        <dbReference type="EMBL" id="KAF2142518.1"/>
    </source>
</evidence>
<reference evidence="3" key="1">
    <citation type="journal article" date="2020" name="Stud. Mycol.">
        <title>101 Dothideomycetes genomes: a test case for predicting lifestyles and emergence of pathogens.</title>
        <authorList>
            <person name="Haridas S."/>
            <person name="Albert R."/>
            <person name="Binder M."/>
            <person name="Bloem J."/>
            <person name="Labutti K."/>
            <person name="Salamov A."/>
            <person name="Andreopoulos B."/>
            <person name="Baker S."/>
            <person name="Barry K."/>
            <person name="Bills G."/>
            <person name="Bluhm B."/>
            <person name="Cannon C."/>
            <person name="Castanera R."/>
            <person name="Culley D."/>
            <person name="Daum C."/>
            <person name="Ezra D."/>
            <person name="Gonzalez J."/>
            <person name="Henrissat B."/>
            <person name="Kuo A."/>
            <person name="Liang C."/>
            <person name="Lipzen A."/>
            <person name="Lutzoni F."/>
            <person name="Magnuson J."/>
            <person name="Mondo S."/>
            <person name="Nolan M."/>
            <person name="Ohm R."/>
            <person name="Pangilinan J."/>
            <person name="Park H.-J."/>
            <person name="Ramirez L."/>
            <person name="Alfaro M."/>
            <person name="Sun H."/>
            <person name="Tritt A."/>
            <person name="Yoshinaga Y."/>
            <person name="Zwiers L.-H."/>
            <person name="Turgeon B."/>
            <person name="Goodwin S."/>
            <person name="Spatafora J."/>
            <person name="Crous P."/>
            <person name="Grigoriev I."/>
        </authorList>
    </citation>
    <scope>NUCLEOTIDE SEQUENCE</scope>
    <source>
        <strain evidence="3">CBS 121167</strain>
    </source>
</reference>
<accession>A0A6A6BG19</accession>
<evidence type="ECO:0000256" key="1">
    <source>
        <dbReference type="SAM" id="MobiDB-lite"/>
    </source>
</evidence>
<name>A0A6A6BG19_9PEZI</name>
<dbReference type="Proteomes" id="UP000799438">
    <property type="component" value="Unassembled WGS sequence"/>
</dbReference>
<feature type="compositionally biased region" description="Low complexity" evidence="1">
    <location>
        <begin position="98"/>
        <end position="109"/>
    </location>
</feature>
<feature type="domain" description="SAP" evidence="2">
    <location>
        <begin position="53"/>
        <end position="78"/>
    </location>
</feature>
<dbReference type="EMBL" id="ML995484">
    <property type="protein sequence ID" value="KAF2142518.1"/>
    <property type="molecule type" value="Genomic_DNA"/>
</dbReference>
<dbReference type="Gene3D" id="1.10.720.30">
    <property type="entry name" value="SAP domain"/>
    <property type="match status" value="1"/>
</dbReference>
<dbReference type="InterPro" id="IPR003034">
    <property type="entry name" value="SAP_dom"/>
</dbReference>
<dbReference type="Pfam" id="PF02037">
    <property type="entry name" value="SAP"/>
    <property type="match status" value="1"/>
</dbReference>